<name>A0A2N0NRW8_9GLOM</name>
<protein>
    <submittedName>
        <fullName evidence="1">Uncharacterized protein</fullName>
    </submittedName>
</protein>
<accession>A0A2N0NRW8</accession>
<reference evidence="1 2" key="2">
    <citation type="submission" date="2017-09" db="EMBL/GenBank/DDBJ databases">
        <title>Extensive intraspecific genome diversity in a model arbuscular mycorrhizal fungus.</title>
        <authorList>
            <person name="Chen E.C."/>
            <person name="Morin E."/>
            <person name="Beaudet D."/>
            <person name="Noel J."/>
            <person name="Ndikumana S."/>
            <person name="Charron P."/>
            <person name="St-Onge C."/>
            <person name="Giorgi J."/>
            <person name="Grigoriev I.V."/>
            <person name="Roux C."/>
            <person name="Martin F.M."/>
            <person name="Corradi N."/>
        </authorList>
    </citation>
    <scope>NUCLEOTIDE SEQUENCE [LARGE SCALE GENOMIC DNA]</scope>
    <source>
        <strain evidence="1 2">A5</strain>
    </source>
</reference>
<sequence>MAHIIGTFLKYKIIKLNWMVQLLSWRRSKGRTPRWFTEIENKLIKDKNIREVFSSYDINKDIYDKYRNKRMIENNWGHLEMEFSGEYNERDKVGIYEIFTDAASKDGKME</sequence>
<reference evidence="1 2" key="1">
    <citation type="submission" date="2016-04" db="EMBL/GenBank/DDBJ databases">
        <title>Genome analyses suggest a sexual origin of heterokaryosis in a supposedly ancient asexual fungus.</title>
        <authorList>
            <person name="Ropars J."/>
            <person name="Sedzielewska K."/>
            <person name="Noel J."/>
            <person name="Charron P."/>
            <person name="Farinelli L."/>
            <person name="Marton T."/>
            <person name="Kruger M."/>
            <person name="Pelin A."/>
            <person name="Brachmann A."/>
            <person name="Corradi N."/>
        </authorList>
    </citation>
    <scope>NUCLEOTIDE SEQUENCE [LARGE SCALE GENOMIC DNA]</scope>
    <source>
        <strain evidence="1 2">A5</strain>
    </source>
</reference>
<dbReference type="EMBL" id="LLXJ01003280">
    <property type="protein sequence ID" value="PKB97316.1"/>
    <property type="molecule type" value="Genomic_DNA"/>
</dbReference>
<comment type="caution">
    <text evidence="1">The sequence shown here is derived from an EMBL/GenBank/DDBJ whole genome shotgun (WGS) entry which is preliminary data.</text>
</comment>
<evidence type="ECO:0000313" key="2">
    <source>
        <dbReference type="Proteomes" id="UP000232722"/>
    </source>
</evidence>
<dbReference type="Proteomes" id="UP000232722">
    <property type="component" value="Unassembled WGS sequence"/>
</dbReference>
<organism evidence="1 2">
    <name type="scientific">Rhizophagus irregularis</name>
    <dbReference type="NCBI Taxonomy" id="588596"/>
    <lineage>
        <taxon>Eukaryota</taxon>
        <taxon>Fungi</taxon>
        <taxon>Fungi incertae sedis</taxon>
        <taxon>Mucoromycota</taxon>
        <taxon>Glomeromycotina</taxon>
        <taxon>Glomeromycetes</taxon>
        <taxon>Glomerales</taxon>
        <taxon>Glomeraceae</taxon>
        <taxon>Rhizophagus</taxon>
    </lineage>
</organism>
<proteinExistence type="predicted"/>
<evidence type="ECO:0000313" key="1">
    <source>
        <dbReference type="EMBL" id="PKB97316.1"/>
    </source>
</evidence>
<dbReference type="AlphaFoldDB" id="A0A2N0NRW8"/>
<gene>
    <name evidence="1" type="ORF">RhiirA5_433377</name>
</gene>